<dbReference type="GeneID" id="23200961"/>
<proteinExistence type="predicted"/>
<feature type="transmembrane region" description="Helical" evidence="1">
    <location>
        <begin position="111"/>
        <end position="133"/>
    </location>
</feature>
<organism evidence="2 3">
    <name type="scientific">Leptospira noguchii serovar Panama str. CZ214</name>
    <dbReference type="NCBI Taxonomy" id="1001595"/>
    <lineage>
        <taxon>Bacteria</taxon>
        <taxon>Pseudomonadati</taxon>
        <taxon>Spirochaetota</taxon>
        <taxon>Spirochaetia</taxon>
        <taxon>Leptospirales</taxon>
        <taxon>Leptospiraceae</taxon>
        <taxon>Leptospira</taxon>
    </lineage>
</organism>
<protein>
    <submittedName>
        <fullName evidence="2">Uncharacterized protein</fullName>
    </submittedName>
</protein>
<gene>
    <name evidence="2" type="ORF">LEP1GSC059_3382</name>
</gene>
<evidence type="ECO:0000313" key="2">
    <source>
        <dbReference type="EMBL" id="EQA72835.1"/>
    </source>
</evidence>
<feature type="transmembrane region" description="Helical" evidence="1">
    <location>
        <begin position="31"/>
        <end position="49"/>
    </location>
</feature>
<dbReference type="EMBL" id="AKWY02000013">
    <property type="protein sequence ID" value="EQA72835.1"/>
    <property type="molecule type" value="Genomic_DNA"/>
</dbReference>
<evidence type="ECO:0000256" key="1">
    <source>
        <dbReference type="SAM" id="Phobius"/>
    </source>
</evidence>
<keyword evidence="1" id="KW-0472">Membrane</keyword>
<keyword evidence="1" id="KW-0812">Transmembrane</keyword>
<dbReference type="RefSeq" id="WP_017214263.1">
    <property type="nucleotide sequence ID" value="NZ_AKWY02000013.1"/>
</dbReference>
<keyword evidence="1" id="KW-1133">Transmembrane helix</keyword>
<comment type="caution">
    <text evidence="2">The sequence shown here is derived from an EMBL/GenBank/DDBJ whole genome shotgun (WGS) entry which is preliminary data.</text>
</comment>
<evidence type="ECO:0000313" key="3">
    <source>
        <dbReference type="Proteomes" id="UP000015442"/>
    </source>
</evidence>
<accession>T0FTG1</accession>
<feature type="transmembrane region" description="Helical" evidence="1">
    <location>
        <begin position="69"/>
        <end position="90"/>
    </location>
</feature>
<sequence>MYIKAFKSLFIRHWKNEIEYYKTNSINKARLITVVSFYPAVLFHTVLFLELADYFFHNFYETYFSPILRIQFIVIYFTIFYFGIIAVIFTEARAKALIELFELKKLDGEPFALYFAFLFSPILILLIYILMFAPSASYK</sequence>
<dbReference type="Proteomes" id="UP000015442">
    <property type="component" value="Unassembled WGS sequence"/>
</dbReference>
<reference evidence="2 3" key="1">
    <citation type="submission" date="2013-05" db="EMBL/GenBank/DDBJ databases">
        <authorList>
            <person name="Harkins D.M."/>
            <person name="Durkin A.S."/>
            <person name="Brinkac L.M."/>
            <person name="Haft D.H."/>
            <person name="Selengut J.D."/>
            <person name="Sanka R."/>
            <person name="DePew J."/>
            <person name="Purushe J."/>
            <person name="Hartskeerl R.A."/>
            <person name="Ahmed A."/>
            <person name="van der Linden H."/>
            <person name="Goris M.G.A."/>
            <person name="Vinetz J.M."/>
            <person name="Sutton G.G."/>
            <person name="Nierman W.C."/>
            <person name="Fouts D.E."/>
        </authorList>
    </citation>
    <scope>NUCLEOTIDE SEQUENCE [LARGE SCALE GENOMIC DNA]</scope>
    <source>
        <strain evidence="2 3">CZ214</strain>
    </source>
</reference>
<name>T0FTG1_9LEPT</name>
<dbReference type="AlphaFoldDB" id="T0FTG1"/>